<evidence type="ECO:0000256" key="4">
    <source>
        <dbReference type="ARBA" id="ARBA00022737"/>
    </source>
</evidence>
<dbReference type="PRINTS" id="PR00019">
    <property type="entry name" value="LEURICHRPT"/>
</dbReference>
<comment type="subcellular location">
    <subcellularLocation>
        <location evidence="1">Membrane</location>
        <topology evidence="1">Single-pass membrane protein</topology>
    </subcellularLocation>
</comment>
<comment type="caution">
    <text evidence="9">The sequence shown here is derived from an EMBL/GenBank/DDBJ whole genome shotgun (WGS) entry which is preliminary data.</text>
</comment>
<dbReference type="InterPro" id="IPR003591">
    <property type="entry name" value="Leu-rich_rpt_typical-subtyp"/>
</dbReference>
<organism evidence="9 10">
    <name type="scientific">Rhynchospora pubera</name>
    <dbReference type="NCBI Taxonomy" id="906938"/>
    <lineage>
        <taxon>Eukaryota</taxon>
        <taxon>Viridiplantae</taxon>
        <taxon>Streptophyta</taxon>
        <taxon>Embryophyta</taxon>
        <taxon>Tracheophyta</taxon>
        <taxon>Spermatophyta</taxon>
        <taxon>Magnoliopsida</taxon>
        <taxon>Liliopsida</taxon>
        <taxon>Poales</taxon>
        <taxon>Cyperaceae</taxon>
        <taxon>Cyperoideae</taxon>
        <taxon>Rhynchosporeae</taxon>
        <taxon>Rhynchospora</taxon>
    </lineage>
</organism>
<protein>
    <submittedName>
        <fullName evidence="9">Receptor like protein 9</fullName>
    </submittedName>
</protein>
<dbReference type="InterPro" id="IPR001611">
    <property type="entry name" value="Leu-rich_rpt"/>
</dbReference>
<dbReference type="PANTHER" id="PTHR46662">
    <property type="entry name" value="DI-GLUCOSE BINDING PROTEIN WITH LEUCINE-RICH REPEAT DOMAIN-CONTAINING PROTEIN"/>
    <property type="match status" value="1"/>
</dbReference>
<keyword evidence="6" id="KW-0472">Membrane</keyword>
<dbReference type="SMART" id="SM00369">
    <property type="entry name" value="LRR_TYP"/>
    <property type="match status" value="7"/>
</dbReference>
<keyword evidence="7" id="KW-0732">Signal</keyword>
<dbReference type="Gene3D" id="3.80.10.10">
    <property type="entry name" value="Ribonuclease Inhibitor"/>
    <property type="match status" value="1"/>
</dbReference>
<keyword evidence="10" id="KW-1185">Reference proteome</keyword>
<evidence type="ECO:0000256" key="6">
    <source>
        <dbReference type="ARBA" id="ARBA00023136"/>
    </source>
</evidence>
<evidence type="ECO:0000256" key="5">
    <source>
        <dbReference type="ARBA" id="ARBA00022989"/>
    </source>
</evidence>
<dbReference type="FunFam" id="3.80.10.10:FF:000095">
    <property type="entry name" value="LRR receptor-like serine/threonine-protein kinase GSO1"/>
    <property type="match status" value="1"/>
</dbReference>
<feature type="domain" description="Leucine-rich repeat-containing N-terminal plant-type" evidence="8">
    <location>
        <begin position="29"/>
        <end position="68"/>
    </location>
</feature>
<dbReference type="SUPFAM" id="SSF52058">
    <property type="entry name" value="L domain-like"/>
    <property type="match status" value="2"/>
</dbReference>
<dbReference type="AlphaFoldDB" id="A0AAV8HES5"/>
<feature type="signal peptide" evidence="7">
    <location>
        <begin position="1"/>
        <end position="22"/>
    </location>
</feature>
<keyword evidence="4" id="KW-0677">Repeat</keyword>
<reference evidence="9" key="1">
    <citation type="submission" date="2022-08" db="EMBL/GenBank/DDBJ databases">
        <authorList>
            <person name="Marques A."/>
        </authorList>
    </citation>
    <scope>NUCLEOTIDE SEQUENCE</scope>
    <source>
        <strain evidence="9">RhyPub2mFocal</strain>
        <tissue evidence="9">Leaves</tissue>
    </source>
</reference>
<dbReference type="Pfam" id="PF00560">
    <property type="entry name" value="LRR_1"/>
    <property type="match status" value="11"/>
</dbReference>
<evidence type="ECO:0000256" key="7">
    <source>
        <dbReference type="SAM" id="SignalP"/>
    </source>
</evidence>
<sequence length="623" mass="69039">MGLPSLSPLIVVVLLLWQQSEGCGACWVEEKAALLDIKASFSVNPGTTWQLNWDNGDDCCKWQGVTCDSVEGWITSLDLRQTSVNLTPRLLNSTLFLPFQELNNLSLAENFFNCCVPGSGFESWSSLSKLEVLDIRRNNFNDCNIKSLVRISSLKTLLISQNQLSDVLQIKQLSALNLEVLDLSGNKISGIISDLGYWPFLKALSLRVNLLNMGRLCKVGMLQELDLSQNEFTGELPACIRNLTSLTYLDLSNNHLQMKFPTPVFADLTSLVYLSLSGNQLEGLLLLSSFSNYSKLKILELSSQSGALPLGFSYLQLIFVLDISYNNISDHIENALQGNLTSLHSLYLSNNSFYGSLPNLVKARRMIDFVLDGNLITGKIPDSICNVSLLTFIDLSNNRLNGRLPSCLSQISKLEILNLGGNVLEGALPTSICSMQYLQFLDLSRNNFSESFPSCLNISNLQFLHLSQNSFSGTFPIGLSNSPNLRTIDISGNEFSGTLPKWINGTFVKLRVLLLKGNEFEGPIPNQICQLKHLLVLDLSHNSLSGQIPSCLSSMGSEGAFYSFQYANTYGSGSALIMPYYEFLLDNKMKTYGVGSIGVDQEEFMTKRRSDYSRETTSIIFLV</sequence>
<evidence type="ECO:0000313" key="9">
    <source>
        <dbReference type="EMBL" id="KAJ4816380.1"/>
    </source>
</evidence>
<dbReference type="EMBL" id="JAMFTS010000001">
    <property type="protein sequence ID" value="KAJ4816380.1"/>
    <property type="molecule type" value="Genomic_DNA"/>
</dbReference>
<name>A0AAV8HES5_9POAL</name>
<dbReference type="PROSITE" id="PS51450">
    <property type="entry name" value="LRR"/>
    <property type="match status" value="1"/>
</dbReference>
<evidence type="ECO:0000256" key="1">
    <source>
        <dbReference type="ARBA" id="ARBA00004167"/>
    </source>
</evidence>
<accession>A0AAV8HES5</accession>
<keyword evidence="9" id="KW-0675">Receptor</keyword>
<keyword evidence="3" id="KW-0812">Transmembrane</keyword>
<keyword evidence="2" id="KW-0433">Leucine-rich repeat</keyword>
<dbReference type="Pfam" id="PF08263">
    <property type="entry name" value="LRRNT_2"/>
    <property type="match status" value="1"/>
</dbReference>
<evidence type="ECO:0000259" key="8">
    <source>
        <dbReference type="Pfam" id="PF08263"/>
    </source>
</evidence>
<dbReference type="InterPro" id="IPR032675">
    <property type="entry name" value="LRR_dom_sf"/>
</dbReference>
<gene>
    <name evidence="9" type="ORF">LUZ62_028946</name>
</gene>
<feature type="chain" id="PRO_5043529795" evidence="7">
    <location>
        <begin position="23"/>
        <end position="623"/>
    </location>
</feature>
<evidence type="ECO:0000313" key="10">
    <source>
        <dbReference type="Proteomes" id="UP001140206"/>
    </source>
</evidence>
<evidence type="ECO:0000256" key="2">
    <source>
        <dbReference type="ARBA" id="ARBA00022614"/>
    </source>
</evidence>
<proteinExistence type="predicted"/>
<evidence type="ECO:0000256" key="3">
    <source>
        <dbReference type="ARBA" id="ARBA00022692"/>
    </source>
</evidence>
<dbReference type="InterPro" id="IPR013210">
    <property type="entry name" value="LRR_N_plant-typ"/>
</dbReference>
<keyword evidence="5" id="KW-1133">Transmembrane helix</keyword>
<dbReference type="GO" id="GO:0016020">
    <property type="term" value="C:membrane"/>
    <property type="evidence" value="ECO:0007669"/>
    <property type="project" value="UniProtKB-SubCell"/>
</dbReference>
<dbReference type="Proteomes" id="UP001140206">
    <property type="component" value="Chromosome 1"/>
</dbReference>
<dbReference type="PANTHER" id="PTHR46662:SF106">
    <property type="entry name" value="LEUCINE-RICH REPEAT-CONTAINING N-TERMINAL PLANT-TYPE DOMAIN-CONTAINING PROTEIN"/>
    <property type="match status" value="1"/>
</dbReference>